<dbReference type="AlphaFoldDB" id="A1UIU7"/>
<organism evidence="1">
    <name type="scientific">Mycobacterium sp. (strain KMS)</name>
    <dbReference type="NCBI Taxonomy" id="189918"/>
    <lineage>
        <taxon>Bacteria</taxon>
        <taxon>Bacillati</taxon>
        <taxon>Actinomycetota</taxon>
        <taxon>Actinomycetes</taxon>
        <taxon>Mycobacteriales</taxon>
        <taxon>Mycobacteriaceae</taxon>
        <taxon>Mycobacterium</taxon>
    </lineage>
</organism>
<dbReference type="HOGENOM" id="CLU_2554662_0_0_11"/>
<proteinExistence type="predicted"/>
<accession>A1UIU7</accession>
<dbReference type="EMBL" id="CP000518">
    <property type="protein sequence ID" value="ABL92755.1"/>
    <property type="molecule type" value="Genomic_DNA"/>
</dbReference>
<evidence type="ECO:0000313" key="1">
    <source>
        <dbReference type="EMBL" id="ABL92755.1"/>
    </source>
</evidence>
<dbReference type="KEGG" id="mkm:Mkms_3561"/>
<reference evidence="1" key="1">
    <citation type="submission" date="2006-12" db="EMBL/GenBank/DDBJ databases">
        <title>Complete sequence of chromosome of Mycobacterium sp. KMS.</title>
        <authorList>
            <consortium name="US DOE Joint Genome Institute"/>
            <person name="Copeland A."/>
            <person name="Lucas S."/>
            <person name="Lapidus A."/>
            <person name="Barry K."/>
            <person name="Detter J.C."/>
            <person name="Glavina del Rio T."/>
            <person name="Hammon N."/>
            <person name="Israni S."/>
            <person name="Dalin E."/>
            <person name="Tice H."/>
            <person name="Pitluck S."/>
            <person name="Kiss H."/>
            <person name="Brettin T."/>
            <person name="Bruce D."/>
            <person name="Han C."/>
            <person name="Tapia R."/>
            <person name="Gilna P."/>
            <person name="Schmutz J."/>
            <person name="Larimer F."/>
            <person name="Land M."/>
            <person name="Hauser L."/>
            <person name="Kyrpides N."/>
            <person name="Mikhailova N."/>
            <person name="Miller C.D."/>
            <person name="Richardson P."/>
        </authorList>
    </citation>
    <scope>NUCLEOTIDE SEQUENCE [LARGE SCALE GENOMIC DNA]</scope>
    <source>
        <strain evidence="1">KMS</strain>
    </source>
</reference>
<name>A1UIU7_MYCSK</name>
<protein>
    <submittedName>
        <fullName evidence="1">Uncharacterized protein</fullName>
    </submittedName>
</protein>
<gene>
    <name evidence="1" type="ordered locus">Mkms_3561</name>
</gene>
<sequence>MTEASAAEPWRPQLTVTYDHESIPYGVVLWVKDKNRPLPAPIYLTPDEALTLSDALVRAVTDHDGARTHLDEITDAKPDDFK</sequence>